<dbReference type="SUPFAM" id="SSF69304">
    <property type="entry name" value="Tricorn protease N-terminal domain"/>
    <property type="match status" value="1"/>
</dbReference>
<comment type="similarity">
    <text evidence="1">Belongs to the bacterial solute-binding protein 1 family.</text>
</comment>
<evidence type="ECO:0008006" key="7">
    <source>
        <dbReference type="Google" id="ProtNLM"/>
    </source>
</evidence>
<proteinExistence type="inferred from homology"/>
<keyword evidence="2" id="KW-0813">Transport</keyword>
<gene>
    <name evidence="5" type="ORF">GCM10008906_16650</name>
</gene>
<sequence length="783" mass="89069">MKVRIKQIIALIICLVMLFSITACTSSKDKKDKKDKNKIGRYLEDKMKIPNNRSINRMRVLEDGKIEIIASDSKRNKYILLSEDKGKTWTENKINISLKGKDVFFVDGDIFKNGDAIISYSISNDESGGIAKDVKYEYIMVDSQGKKKDTNLDFIDKYTTKSDKKVPVKKFQNSESGDLFLSVENEVIQLDGDTKKEKRKFTSDDLVEDYALVDNSIIIWSHDNPIKYNIKTGKKEDLSKLTDNLKEFKGNSKTTLVGNSKNKLYYSNSTGLYCYDTSSLKSSKLVEGNLSRFGSDSKNVVGFSQNKDEEFIVAFMGESGGLFNYTYSKNTKATPDNKIKVYLLNSSFNIKKAVAEYASSNPDANVEIEYGITDENTGATLDDVIKKLNTEILAGKGPDVIFLDGLPIDSYIKQGILEDMSDVISKYTSEGKVFKGLKDASEVHGKIYSYPLSIEVPIMIGEKNDINKMTDLKSFTNTIKDLGSKSDKRIIDRELTPLELISKMYYAYGYDWLNEDKSINKEKLKDFMTKAKDIYKINNEKYGKYVAENNIPSERTNSEKINKKSEPLNKILNEVKIDEELSQSIYPNSLYTEKEPSQLEIGTISQGESFSEIVTSKMNNKKLDYKILSRNNKNMIIPIDQIGINAKSGDKEIAKDFVKYLLSENVQNNIRMSFPVNKKSFDNNIRKIPAYPNYTPYLDKTNNRTVTGEAPKKDGSKYKIYWQNEDDIKKLKDEIGKVKILPKADIMFLNGVIKEFESYVTDKIDVDKAIKNVIDNLELYLTE</sequence>
<accession>A0ABN1JFX9</accession>
<dbReference type="PROSITE" id="PS51257">
    <property type="entry name" value="PROKAR_LIPOPROTEIN"/>
    <property type="match status" value="1"/>
</dbReference>
<evidence type="ECO:0000313" key="6">
    <source>
        <dbReference type="Proteomes" id="UP001501510"/>
    </source>
</evidence>
<evidence type="ECO:0000256" key="3">
    <source>
        <dbReference type="ARBA" id="ARBA00022729"/>
    </source>
</evidence>
<keyword evidence="3 4" id="KW-0732">Signal</keyword>
<protein>
    <recommendedName>
        <fullName evidence="7">Bacterial extracellular solute-binding protein</fullName>
    </recommendedName>
</protein>
<evidence type="ECO:0000256" key="4">
    <source>
        <dbReference type="SAM" id="SignalP"/>
    </source>
</evidence>
<dbReference type="Gene3D" id="3.40.190.10">
    <property type="entry name" value="Periplasmic binding protein-like II"/>
    <property type="match status" value="1"/>
</dbReference>
<comment type="caution">
    <text evidence="5">The sequence shown here is derived from an EMBL/GenBank/DDBJ whole genome shotgun (WGS) entry which is preliminary data.</text>
</comment>
<organism evidence="5 6">
    <name type="scientific">Clostridium oceanicum</name>
    <dbReference type="NCBI Taxonomy" id="1543"/>
    <lineage>
        <taxon>Bacteria</taxon>
        <taxon>Bacillati</taxon>
        <taxon>Bacillota</taxon>
        <taxon>Clostridia</taxon>
        <taxon>Eubacteriales</taxon>
        <taxon>Clostridiaceae</taxon>
        <taxon>Clostridium</taxon>
    </lineage>
</organism>
<feature type="chain" id="PRO_5045432584" description="Bacterial extracellular solute-binding protein" evidence="4">
    <location>
        <begin position="26"/>
        <end position="783"/>
    </location>
</feature>
<dbReference type="EMBL" id="BAAACG010000008">
    <property type="protein sequence ID" value="GAA0738788.1"/>
    <property type="molecule type" value="Genomic_DNA"/>
</dbReference>
<evidence type="ECO:0000256" key="2">
    <source>
        <dbReference type="ARBA" id="ARBA00022448"/>
    </source>
</evidence>
<keyword evidence="6" id="KW-1185">Reference proteome</keyword>
<dbReference type="InterPro" id="IPR006059">
    <property type="entry name" value="SBP"/>
</dbReference>
<name>A0ABN1JFX9_9CLOT</name>
<dbReference type="Pfam" id="PF01547">
    <property type="entry name" value="SBP_bac_1"/>
    <property type="match status" value="1"/>
</dbReference>
<dbReference type="SUPFAM" id="SSF53850">
    <property type="entry name" value="Periplasmic binding protein-like II"/>
    <property type="match status" value="2"/>
</dbReference>
<dbReference type="PANTHER" id="PTHR30061">
    <property type="entry name" value="MALTOSE-BINDING PERIPLASMIC PROTEIN"/>
    <property type="match status" value="1"/>
</dbReference>
<feature type="signal peptide" evidence="4">
    <location>
        <begin position="1"/>
        <end position="25"/>
    </location>
</feature>
<dbReference type="PANTHER" id="PTHR30061:SF50">
    <property type="entry name" value="MALTOSE_MALTODEXTRIN-BINDING PERIPLASMIC PROTEIN"/>
    <property type="match status" value="1"/>
</dbReference>
<reference evidence="5 6" key="1">
    <citation type="journal article" date="2019" name="Int. J. Syst. Evol. Microbiol.">
        <title>The Global Catalogue of Microorganisms (GCM) 10K type strain sequencing project: providing services to taxonomists for standard genome sequencing and annotation.</title>
        <authorList>
            <consortium name="The Broad Institute Genomics Platform"/>
            <consortium name="The Broad Institute Genome Sequencing Center for Infectious Disease"/>
            <person name="Wu L."/>
            <person name="Ma J."/>
        </authorList>
    </citation>
    <scope>NUCLEOTIDE SEQUENCE [LARGE SCALE GENOMIC DNA]</scope>
    <source>
        <strain evidence="5 6">JCM 1407</strain>
    </source>
</reference>
<evidence type="ECO:0000313" key="5">
    <source>
        <dbReference type="EMBL" id="GAA0738788.1"/>
    </source>
</evidence>
<evidence type="ECO:0000256" key="1">
    <source>
        <dbReference type="ARBA" id="ARBA00008520"/>
    </source>
</evidence>
<dbReference type="Proteomes" id="UP001501510">
    <property type="component" value="Unassembled WGS sequence"/>
</dbReference>
<dbReference type="RefSeq" id="WP_343760680.1">
    <property type="nucleotide sequence ID" value="NZ_BAAACG010000008.1"/>
</dbReference>